<sequence>MDVLDDSLGLLTSSLTPVLSLVLPWHHEAPLTSELPGGGGMSLPKGVTTSEAAIVSILVIALISGASILFGAYLARLNTPTGKIMKLAAGEAKILIPATFCLYLNSGLFILLPYFGGQFVQMVGSDKGVSGSALNEITEKIVVVAIASSLTSMIRGMLYVLAGERIVRELRKEVFQALLRQEVAYFDVQTTGALVSRLTNDTQTLQNAVTWSTWVDCTQFFLRVQG</sequence>
<evidence type="ECO:0000256" key="3">
    <source>
        <dbReference type="ARBA" id="ARBA00022989"/>
    </source>
</evidence>
<dbReference type="PANTHER" id="PTHR43394">
    <property type="entry name" value="ATP-DEPENDENT PERMEASE MDL1, MITOCHONDRIAL"/>
    <property type="match status" value="1"/>
</dbReference>
<comment type="caution">
    <text evidence="7">The sequence shown here is derived from an EMBL/GenBank/DDBJ whole genome shotgun (WGS) entry which is preliminary data.</text>
</comment>
<evidence type="ECO:0000256" key="1">
    <source>
        <dbReference type="ARBA" id="ARBA00004141"/>
    </source>
</evidence>
<feature type="transmembrane region" description="Helical" evidence="5">
    <location>
        <begin position="141"/>
        <end position="162"/>
    </location>
</feature>
<keyword evidence="4 5" id="KW-0472">Membrane</keyword>
<evidence type="ECO:0000313" key="9">
    <source>
        <dbReference type="EMBL" id="CAL4776603.1"/>
    </source>
</evidence>
<feature type="transmembrane region" description="Helical" evidence="5">
    <location>
        <begin position="52"/>
        <end position="74"/>
    </location>
</feature>
<proteinExistence type="predicted"/>
<organism evidence="7">
    <name type="scientific">Cladocopium goreaui</name>
    <dbReference type="NCBI Taxonomy" id="2562237"/>
    <lineage>
        <taxon>Eukaryota</taxon>
        <taxon>Sar</taxon>
        <taxon>Alveolata</taxon>
        <taxon>Dinophyceae</taxon>
        <taxon>Suessiales</taxon>
        <taxon>Symbiodiniaceae</taxon>
        <taxon>Cladocopium</taxon>
    </lineage>
</organism>
<dbReference type="OrthoDB" id="444906at2759"/>
<dbReference type="InterPro" id="IPR039421">
    <property type="entry name" value="Type_1_exporter"/>
</dbReference>
<dbReference type="InterPro" id="IPR011527">
    <property type="entry name" value="ABC1_TM_dom"/>
</dbReference>
<evidence type="ECO:0000259" key="6">
    <source>
        <dbReference type="PROSITE" id="PS50929"/>
    </source>
</evidence>
<dbReference type="GO" id="GO:0090374">
    <property type="term" value="P:oligopeptide export from mitochondrion"/>
    <property type="evidence" value="ECO:0007669"/>
    <property type="project" value="TreeGrafter"/>
</dbReference>
<evidence type="ECO:0000313" key="10">
    <source>
        <dbReference type="Proteomes" id="UP001152797"/>
    </source>
</evidence>
<evidence type="ECO:0000313" key="7">
    <source>
        <dbReference type="EMBL" id="CAI3989291.1"/>
    </source>
</evidence>
<dbReference type="GO" id="GO:0015421">
    <property type="term" value="F:ABC-type oligopeptide transporter activity"/>
    <property type="evidence" value="ECO:0007669"/>
    <property type="project" value="TreeGrafter"/>
</dbReference>
<evidence type="ECO:0000256" key="4">
    <source>
        <dbReference type="ARBA" id="ARBA00023136"/>
    </source>
</evidence>
<keyword evidence="2 5" id="KW-0812">Transmembrane</keyword>
<dbReference type="EMBL" id="CAMXCT010001352">
    <property type="protein sequence ID" value="CAI3989291.1"/>
    <property type="molecule type" value="Genomic_DNA"/>
</dbReference>
<keyword evidence="10" id="KW-1185">Reference proteome</keyword>
<dbReference type="EMBL" id="CAMXCT030001352">
    <property type="protein sequence ID" value="CAL4776603.1"/>
    <property type="molecule type" value="Genomic_DNA"/>
</dbReference>
<evidence type="ECO:0000256" key="5">
    <source>
        <dbReference type="SAM" id="Phobius"/>
    </source>
</evidence>
<dbReference type="Gene3D" id="1.20.1560.10">
    <property type="entry name" value="ABC transporter type 1, transmembrane domain"/>
    <property type="match status" value="1"/>
</dbReference>
<gene>
    <name evidence="7" type="ORF">C1SCF055_LOCUS16377</name>
</gene>
<protein>
    <submittedName>
        <fullName evidence="9">ABC transporter B family member 25 (ABC transporter ABCB.25) (OsABCB25) (Protein ALS1 homolog) (Protein ALUMINUM SENSITIVE 1) (OsALS1)</fullName>
    </submittedName>
</protein>
<evidence type="ECO:0000313" key="8">
    <source>
        <dbReference type="EMBL" id="CAL1142666.1"/>
    </source>
</evidence>
<dbReference type="GO" id="GO:0005524">
    <property type="term" value="F:ATP binding"/>
    <property type="evidence" value="ECO:0007669"/>
    <property type="project" value="InterPro"/>
</dbReference>
<reference evidence="7" key="1">
    <citation type="submission" date="2022-10" db="EMBL/GenBank/DDBJ databases">
        <authorList>
            <person name="Chen Y."/>
            <person name="Dougan E. K."/>
            <person name="Chan C."/>
            <person name="Rhodes N."/>
            <person name="Thang M."/>
        </authorList>
    </citation>
    <scope>NUCLEOTIDE SEQUENCE</scope>
</reference>
<keyword evidence="3 5" id="KW-1133">Transmembrane helix</keyword>
<dbReference type="GO" id="GO:0005743">
    <property type="term" value="C:mitochondrial inner membrane"/>
    <property type="evidence" value="ECO:0007669"/>
    <property type="project" value="TreeGrafter"/>
</dbReference>
<dbReference type="InterPro" id="IPR036640">
    <property type="entry name" value="ABC1_TM_sf"/>
</dbReference>
<comment type="subcellular location">
    <subcellularLocation>
        <location evidence="1">Membrane</location>
        <topology evidence="1">Multi-pass membrane protein</topology>
    </subcellularLocation>
</comment>
<reference evidence="8" key="2">
    <citation type="submission" date="2024-04" db="EMBL/GenBank/DDBJ databases">
        <authorList>
            <person name="Chen Y."/>
            <person name="Shah S."/>
            <person name="Dougan E. K."/>
            <person name="Thang M."/>
            <person name="Chan C."/>
        </authorList>
    </citation>
    <scope>NUCLEOTIDE SEQUENCE [LARGE SCALE GENOMIC DNA]</scope>
</reference>
<dbReference type="SUPFAM" id="SSF90123">
    <property type="entry name" value="ABC transporter transmembrane region"/>
    <property type="match status" value="1"/>
</dbReference>
<dbReference type="Proteomes" id="UP001152797">
    <property type="component" value="Unassembled WGS sequence"/>
</dbReference>
<dbReference type="AlphaFoldDB" id="A0A9P1CFG6"/>
<dbReference type="PANTHER" id="PTHR43394:SF1">
    <property type="entry name" value="ATP-BINDING CASSETTE SUB-FAMILY B MEMBER 10, MITOCHONDRIAL"/>
    <property type="match status" value="1"/>
</dbReference>
<evidence type="ECO:0000256" key="2">
    <source>
        <dbReference type="ARBA" id="ARBA00022692"/>
    </source>
</evidence>
<dbReference type="Pfam" id="PF00664">
    <property type="entry name" value="ABC_membrane"/>
    <property type="match status" value="1"/>
</dbReference>
<dbReference type="PROSITE" id="PS50929">
    <property type="entry name" value="ABC_TM1F"/>
    <property type="match status" value="1"/>
</dbReference>
<feature type="transmembrane region" description="Helical" evidence="5">
    <location>
        <begin position="94"/>
        <end position="115"/>
    </location>
</feature>
<feature type="domain" description="ABC transmembrane type-1" evidence="6">
    <location>
        <begin position="98"/>
        <end position="210"/>
    </location>
</feature>
<name>A0A9P1CFG6_9DINO</name>
<dbReference type="EMBL" id="CAMXCT020001352">
    <property type="protein sequence ID" value="CAL1142666.1"/>
    <property type="molecule type" value="Genomic_DNA"/>
</dbReference>
<accession>A0A9P1CFG6</accession>